<keyword evidence="8" id="KW-1185">Reference proteome</keyword>
<dbReference type="Gene3D" id="3.40.50.1980">
    <property type="entry name" value="Nitrogenase molybdenum iron protein domain"/>
    <property type="match status" value="2"/>
</dbReference>
<evidence type="ECO:0000256" key="2">
    <source>
        <dbReference type="ARBA" id="ARBA00011028"/>
    </source>
</evidence>
<keyword evidence="4" id="KW-0479">Metal-binding</keyword>
<dbReference type="AlphaFoldDB" id="A0A975PH07"/>
<organism evidence="7 8">
    <name type="scientific">Luteolibacter ambystomatis</name>
    <dbReference type="NCBI Taxonomy" id="2824561"/>
    <lineage>
        <taxon>Bacteria</taxon>
        <taxon>Pseudomonadati</taxon>
        <taxon>Verrucomicrobiota</taxon>
        <taxon>Verrucomicrobiia</taxon>
        <taxon>Verrucomicrobiales</taxon>
        <taxon>Verrucomicrobiaceae</taxon>
        <taxon>Luteolibacter</taxon>
    </lineage>
</organism>
<gene>
    <name evidence="7" type="ORF">KBB96_08085</name>
</gene>
<dbReference type="Proteomes" id="UP000676169">
    <property type="component" value="Chromosome"/>
</dbReference>
<accession>A0A975PH07</accession>
<evidence type="ECO:0000256" key="3">
    <source>
        <dbReference type="ARBA" id="ARBA00022448"/>
    </source>
</evidence>
<keyword evidence="3 6" id="KW-0813">Transport</keyword>
<proteinExistence type="inferred from homology"/>
<dbReference type="InterPro" id="IPR006129">
    <property type="entry name" value="AdhesinB"/>
</dbReference>
<dbReference type="RefSeq" id="WP_211634186.1">
    <property type="nucleotide sequence ID" value="NZ_CP073100.1"/>
</dbReference>
<dbReference type="GO" id="GO:0046872">
    <property type="term" value="F:metal ion binding"/>
    <property type="evidence" value="ECO:0007669"/>
    <property type="project" value="UniProtKB-KW"/>
</dbReference>
<dbReference type="EMBL" id="CP073100">
    <property type="protein sequence ID" value="QUE52842.1"/>
    <property type="molecule type" value="Genomic_DNA"/>
</dbReference>
<sequence length="314" mass="33910">MTRTTGWLAALMMALGLIGCSPEKSREAGKQLQVTTTVTMVTDLVNRVGGDRVQVKGLMGPGVDPHNYVPKLEDSTSLEKADVVFYGGLHLEGKMQETLEAMAKRGRVVVPVTRGIPEGSLLAPQEGFEGTKDPHVWGDSSLWLSTVDPVVETLSKADPEGAAGYRERGEAYKKELEALNAWSKKRIAEIPADKRVLVTSHDAFFYFGKGFGFEVRGLQGVSTVAEAGIKDREQLVSFIRGRGIRTLFSESSVNAKGISAVAAEAGAQISKYQLFSDAMGKPGDVEEVNGESYDQGTYIGMQKHNINAIVEGLK</sequence>
<dbReference type="PANTHER" id="PTHR42953">
    <property type="entry name" value="HIGH-AFFINITY ZINC UPTAKE SYSTEM PROTEIN ZNUA-RELATED"/>
    <property type="match status" value="1"/>
</dbReference>
<dbReference type="PANTHER" id="PTHR42953:SF1">
    <property type="entry name" value="METAL-BINDING PROTEIN HI_0362-RELATED"/>
    <property type="match status" value="1"/>
</dbReference>
<name>A0A975PH07_9BACT</name>
<evidence type="ECO:0000256" key="1">
    <source>
        <dbReference type="ARBA" id="ARBA00004196"/>
    </source>
</evidence>
<dbReference type="InterPro" id="IPR006127">
    <property type="entry name" value="ZnuA-like"/>
</dbReference>
<dbReference type="SUPFAM" id="SSF53807">
    <property type="entry name" value="Helical backbone' metal receptor"/>
    <property type="match status" value="1"/>
</dbReference>
<comment type="subcellular location">
    <subcellularLocation>
        <location evidence="1">Cell envelope</location>
    </subcellularLocation>
</comment>
<reference evidence="7" key="1">
    <citation type="submission" date="2021-04" db="EMBL/GenBank/DDBJ databases">
        <title>Luteolibacter sp. 32A isolated from the skin of an Anderson's salamander (Ambystoma andersonii).</title>
        <authorList>
            <person name="Spergser J."/>
            <person name="Busse H.-J."/>
        </authorList>
    </citation>
    <scope>NUCLEOTIDE SEQUENCE</scope>
    <source>
        <strain evidence="7">32A</strain>
    </source>
</reference>
<dbReference type="InterPro" id="IPR006128">
    <property type="entry name" value="Lipoprotein_PsaA-like"/>
</dbReference>
<evidence type="ECO:0000313" key="8">
    <source>
        <dbReference type="Proteomes" id="UP000676169"/>
    </source>
</evidence>
<evidence type="ECO:0000313" key="7">
    <source>
        <dbReference type="EMBL" id="QUE52842.1"/>
    </source>
</evidence>
<comment type="similarity">
    <text evidence="2 6">Belongs to the bacterial solute-binding protein 9 family.</text>
</comment>
<dbReference type="PRINTS" id="PR00691">
    <property type="entry name" value="ADHESINB"/>
</dbReference>
<dbReference type="Pfam" id="PF01297">
    <property type="entry name" value="ZnuA"/>
    <property type="match status" value="1"/>
</dbReference>
<dbReference type="GO" id="GO:0030001">
    <property type="term" value="P:metal ion transport"/>
    <property type="evidence" value="ECO:0007669"/>
    <property type="project" value="InterPro"/>
</dbReference>
<evidence type="ECO:0000256" key="6">
    <source>
        <dbReference type="RuleBase" id="RU003512"/>
    </source>
</evidence>
<protein>
    <submittedName>
        <fullName evidence="7">Zinc ABC transporter substrate-binding protein</fullName>
    </submittedName>
</protein>
<dbReference type="InterPro" id="IPR050492">
    <property type="entry name" value="Bact_metal-bind_prot9"/>
</dbReference>
<evidence type="ECO:0000256" key="5">
    <source>
        <dbReference type="ARBA" id="ARBA00022729"/>
    </source>
</evidence>
<keyword evidence="5" id="KW-0732">Signal</keyword>
<dbReference type="GO" id="GO:0030313">
    <property type="term" value="C:cell envelope"/>
    <property type="evidence" value="ECO:0007669"/>
    <property type="project" value="UniProtKB-SubCell"/>
</dbReference>
<dbReference type="GO" id="GO:0007155">
    <property type="term" value="P:cell adhesion"/>
    <property type="evidence" value="ECO:0007669"/>
    <property type="project" value="InterPro"/>
</dbReference>
<dbReference type="KEGG" id="lamb:KBB96_08085"/>
<dbReference type="PRINTS" id="PR00690">
    <property type="entry name" value="ADHESNFAMILY"/>
</dbReference>
<evidence type="ECO:0000256" key="4">
    <source>
        <dbReference type="ARBA" id="ARBA00022723"/>
    </source>
</evidence>
<dbReference type="PROSITE" id="PS51257">
    <property type="entry name" value="PROKAR_LIPOPROTEIN"/>
    <property type="match status" value="1"/>
</dbReference>